<dbReference type="Proteomes" id="UP001145114">
    <property type="component" value="Unassembled WGS sequence"/>
</dbReference>
<feature type="non-terminal residue" evidence="1">
    <location>
        <position position="195"/>
    </location>
</feature>
<evidence type="ECO:0000313" key="2">
    <source>
        <dbReference type="Proteomes" id="UP001145114"/>
    </source>
</evidence>
<keyword evidence="2" id="KW-1185">Reference proteome</keyword>
<sequence length="195" mass="21761">MFSRILAQVSIISAANSIETPHTQPQAIYRRIVIESDLAFKQQHTDESTGRGDDDKSGSSSRKMRSMRVLGPLDPVIYSVIVSSAITYHRVDVAEELLKELKEAGEVPDTTTLGHLASIFMERRAIDEIHKIVDSVVLSRSKQGLSGVDRHSTELSAIHADIDILVPLLYFYVERGNVEKIRALFGDWSMAHEES</sequence>
<proteinExistence type="predicted"/>
<dbReference type="EMBL" id="JAMZIH010004038">
    <property type="protein sequence ID" value="KAJ1676480.1"/>
    <property type="molecule type" value="Genomic_DNA"/>
</dbReference>
<evidence type="ECO:0000313" key="1">
    <source>
        <dbReference type="EMBL" id="KAJ1676480.1"/>
    </source>
</evidence>
<comment type="caution">
    <text evidence="1">The sequence shown here is derived from an EMBL/GenBank/DDBJ whole genome shotgun (WGS) entry which is preliminary data.</text>
</comment>
<reference evidence="1" key="1">
    <citation type="submission" date="2022-06" db="EMBL/GenBank/DDBJ databases">
        <title>Phylogenomic reconstructions and comparative analyses of Kickxellomycotina fungi.</title>
        <authorList>
            <person name="Reynolds N.K."/>
            <person name="Stajich J.E."/>
            <person name="Barry K."/>
            <person name="Grigoriev I.V."/>
            <person name="Crous P."/>
            <person name="Smith M.E."/>
        </authorList>
    </citation>
    <scope>NUCLEOTIDE SEQUENCE</scope>
    <source>
        <strain evidence="1">RSA 2271</strain>
    </source>
</reference>
<organism evidence="1 2">
    <name type="scientific">Spiromyces aspiralis</name>
    <dbReference type="NCBI Taxonomy" id="68401"/>
    <lineage>
        <taxon>Eukaryota</taxon>
        <taxon>Fungi</taxon>
        <taxon>Fungi incertae sedis</taxon>
        <taxon>Zoopagomycota</taxon>
        <taxon>Kickxellomycotina</taxon>
        <taxon>Kickxellomycetes</taxon>
        <taxon>Kickxellales</taxon>
        <taxon>Kickxellaceae</taxon>
        <taxon>Spiromyces</taxon>
    </lineage>
</organism>
<accession>A0ACC1HM73</accession>
<protein>
    <submittedName>
        <fullName evidence="1">Uncharacterized protein</fullName>
    </submittedName>
</protein>
<name>A0ACC1HM73_9FUNG</name>
<gene>
    <name evidence="1" type="ORF">EV182_008117</name>
</gene>